<dbReference type="Proteomes" id="UP000215027">
    <property type="component" value="Chromosome I"/>
</dbReference>
<sequence length="193" mass="21339">MSQPSRPFQTLSSRIVWACPWYRVRQDTILTPDGRSGEYNVVEKADAVWIVPVTPEGEIVMVYQYRYTIDTWCWEVPAGSLEAGQTLEEAARLELWQEVGGVAAQLEYVGRFYLANGICNEVGHIFLATGVVLGEPRHEPAEVMSVHRHPATKALDMARSGQISDGPSALALLLCAERLATLQPEQAVRPGGF</sequence>
<reference evidence="4" key="1">
    <citation type="submission" date="2016-01" db="EMBL/GenBank/DDBJ databases">
        <authorList>
            <person name="Mcilroy J.S."/>
            <person name="Karst M S."/>
            <person name="Albertsen M."/>
        </authorList>
    </citation>
    <scope>NUCLEOTIDE SEQUENCE</scope>
    <source>
        <strain evidence="4">Cfx-K</strain>
    </source>
</reference>
<dbReference type="AlphaFoldDB" id="A0A160SY29"/>
<dbReference type="CDD" id="cd24161">
    <property type="entry name" value="NUDIX_ADPRase_Ndx2"/>
    <property type="match status" value="1"/>
</dbReference>
<evidence type="ECO:0000256" key="2">
    <source>
        <dbReference type="ARBA" id="ARBA00022801"/>
    </source>
</evidence>
<dbReference type="PROSITE" id="PS51462">
    <property type="entry name" value="NUDIX"/>
    <property type="match status" value="1"/>
</dbReference>
<evidence type="ECO:0000313" key="5">
    <source>
        <dbReference type="Proteomes" id="UP000215027"/>
    </source>
</evidence>
<name>A0A160SY29_9CHLR</name>
<dbReference type="SUPFAM" id="SSF55811">
    <property type="entry name" value="Nudix"/>
    <property type="match status" value="1"/>
</dbReference>
<gene>
    <name evidence="4" type="ORF">CFX0092_A0440</name>
</gene>
<keyword evidence="2 4" id="KW-0378">Hydrolase</keyword>
<dbReference type="Gene3D" id="3.90.79.10">
    <property type="entry name" value="Nucleoside Triphosphate Pyrophosphohydrolase"/>
    <property type="match status" value="1"/>
</dbReference>
<comment type="cofactor">
    <cofactor evidence="1">
        <name>Mg(2+)</name>
        <dbReference type="ChEBI" id="CHEBI:18420"/>
    </cofactor>
</comment>
<organism evidence="4 5">
    <name type="scientific">Candidatus Promineifilum breve</name>
    <dbReference type="NCBI Taxonomy" id="1806508"/>
    <lineage>
        <taxon>Bacteria</taxon>
        <taxon>Bacillati</taxon>
        <taxon>Chloroflexota</taxon>
        <taxon>Ardenticatenia</taxon>
        <taxon>Candidatus Promineifilales</taxon>
        <taxon>Candidatus Promineifilaceae</taxon>
        <taxon>Candidatus Promineifilum</taxon>
    </lineage>
</organism>
<dbReference type="KEGG" id="pbf:CFX0092_A0440"/>
<dbReference type="GO" id="GO:0016787">
    <property type="term" value="F:hydrolase activity"/>
    <property type="evidence" value="ECO:0007669"/>
    <property type="project" value="UniProtKB-KW"/>
</dbReference>
<proteinExistence type="predicted"/>
<dbReference type="RefSeq" id="WP_157912840.1">
    <property type="nucleotide sequence ID" value="NZ_LN890655.1"/>
</dbReference>
<dbReference type="EMBL" id="LN890655">
    <property type="protein sequence ID" value="CUS02321.2"/>
    <property type="molecule type" value="Genomic_DNA"/>
</dbReference>
<feature type="domain" description="Nudix hydrolase" evidence="3">
    <location>
        <begin position="43"/>
        <end position="171"/>
    </location>
</feature>
<protein>
    <submittedName>
        <fullName evidence="4">NUDIX hydrolase</fullName>
    </submittedName>
</protein>
<dbReference type="InterPro" id="IPR000086">
    <property type="entry name" value="NUDIX_hydrolase_dom"/>
</dbReference>
<dbReference type="GO" id="GO:0019693">
    <property type="term" value="P:ribose phosphate metabolic process"/>
    <property type="evidence" value="ECO:0007669"/>
    <property type="project" value="TreeGrafter"/>
</dbReference>
<accession>A0A160SY29</accession>
<dbReference type="InterPro" id="IPR015797">
    <property type="entry name" value="NUDIX_hydrolase-like_dom_sf"/>
</dbReference>
<dbReference type="OrthoDB" id="9806150at2"/>
<evidence type="ECO:0000259" key="3">
    <source>
        <dbReference type="PROSITE" id="PS51462"/>
    </source>
</evidence>
<dbReference type="GO" id="GO:0006753">
    <property type="term" value="P:nucleoside phosphate metabolic process"/>
    <property type="evidence" value="ECO:0007669"/>
    <property type="project" value="TreeGrafter"/>
</dbReference>
<keyword evidence="5" id="KW-1185">Reference proteome</keyword>
<evidence type="ECO:0000256" key="1">
    <source>
        <dbReference type="ARBA" id="ARBA00001946"/>
    </source>
</evidence>
<evidence type="ECO:0000313" key="4">
    <source>
        <dbReference type="EMBL" id="CUS02321.2"/>
    </source>
</evidence>
<dbReference type="PANTHER" id="PTHR11839">
    <property type="entry name" value="UDP/ADP-SUGAR PYROPHOSPHATASE"/>
    <property type="match status" value="1"/>
</dbReference>
<dbReference type="GO" id="GO:0005829">
    <property type="term" value="C:cytosol"/>
    <property type="evidence" value="ECO:0007669"/>
    <property type="project" value="TreeGrafter"/>
</dbReference>
<dbReference type="Pfam" id="PF00293">
    <property type="entry name" value="NUDIX"/>
    <property type="match status" value="1"/>
</dbReference>
<dbReference type="PANTHER" id="PTHR11839:SF18">
    <property type="entry name" value="NUDIX HYDROLASE DOMAIN-CONTAINING PROTEIN"/>
    <property type="match status" value="1"/>
</dbReference>